<feature type="domain" description="Polysaccharide pyruvyl transferase" evidence="1">
    <location>
        <begin position="15"/>
        <end position="214"/>
    </location>
</feature>
<dbReference type="InterPro" id="IPR007345">
    <property type="entry name" value="Polysacch_pyruvyl_Trfase"/>
</dbReference>
<evidence type="ECO:0000313" key="3">
    <source>
        <dbReference type="Proteomes" id="UP000322362"/>
    </source>
</evidence>
<name>A0A5D4H7M5_9SPHI</name>
<dbReference type="AlphaFoldDB" id="A0A5D4H7M5"/>
<accession>A0A5D4H7M5</accession>
<evidence type="ECO:0000259" key="1">
    <source>
        <dbReference type="Pfam" id="PF04230"/>
    </source>
</evidence>
<dbReference type="Proteomes" id="UP000322362">
    <property type="component" value="Unassembled WGS sequence"/>
</dbReference>
<keyword evidence="2" id="KW-0808">Transferase</keyword>
<dbReference type="EMBL" id="VTAV01000004">
    <property type="protein sequence ID" value="TYR36534.1"/>
    <property type="molecule type" value="Genomic_DNA"/>
</dbReference>
<evidence type="ECO:0000313" key="2">
    <source>
        <dbReference type="EMBL" id="TYR36534.1"/>
    </source>
</evidence>
<dbReference type="Pfam" id="PF04230">
    <property type="entry name" value="PS_pyruv_trans"/>
    <property type="match status" value="1"/>
</dbReference>
<keyword evidence="3" id="KW-1185">Reference proteome</keyword>
<proteinExistence type="predicted"/>
<comment type="caution">
    <text evidence="2">The sequence shown here is derived from an EMBL/GenBank/DDBJ whole genome shotgun (WGS) entry which is preliminary data.</text>
</comment>
<dbReference type="GO" id="GO:0016740">
    <property type="term" value="F:transferase activity"/>
    <property type="evidence" value="ECO:0007669"/>
    <property type="project" value="UniProtKB-KW"/>
</dbReference>
<reference evidence="2 3" key="1">
    <citation type="submission" date="2019-08" db="EMBL/GenBank/DDBJ databases">
        <title>Phlebobacter frassis gen. nov. sp. nov., a new member of family Sphingobacteriaceae isolated from sand fly rearing media.</title>
        <authorList>
            <person name="Kakumanu M.L."/>
            <person name="Marayati B.F."/>
            <person name="Wada-Katsumata A."/>
            <person name="Wasserberg G."/>
            <person name="Schal C."/>
            <person name="Apperson C.S."/>
            <person name="Ponnusamy L."/>
        </authorList>
    </citation>
    <scope>NUCLEOTIDE SEQUENCE [LARGE SCALE GENOMIC DNA]</scope>
    <source>
        <strain evidence="2 3">SSI9</strain>
    </source>
</reference>
<sequence>MCVKKVNLIYWDKDNFGDALNPFLIAELSGMPVQHKDIELSLKDRLSLLVKSILTFRFSYCKRIIFPWQTTIVAIGSTIHWAHKKSIIWGAGFMNQGNRYRGGEVVAVRGKLTDAKLESQGIKTCGVYGDAALLLPLWLPGKSQEKKYELGIVPHWSEVDSFKRAYDDRYFIIDLRTRNIPKIVEEINQCKYILSTSLHGIIVAHAYGIPALWIKGGYIETDGFKFHDYFSSVDIPLYDGFEHIAEVLQSYDKWLTLFEENTDKSSINNELFEIQKGLLRVAPFPLNPKYILE</sequence>
<gene>
    <name evidence="2" type="ORF">FXV77_08500</name>
</gene>
<protein>
    <submittedName>
        <fullName evidence="2">Polysaccharide pyruvyl transferase family protein</fullName>
    </submittedName>
</protein>
<organism evidence="2 3">
    <name type="scientific">Sphingobacterium phlebotomi</name>
    <dbReference type="NCBI Taxonomy" id="2605433"/>
    <lineage>
        <taxon>Bacteria</taxon>
        <taxon>Pseudomonadati</taxon>
        <taxon>Bacteroidota</taxon>
        <taxon>Sphingobacteriia</taxon>
        <taxon>Sphingobacteriales</taxon>
        <taxon>Sphingobacteriaceae</taxon>
        <taxon>Sphingobacterium</taxon>
    </lineage>
</organism>